<evidence type="ECO:0000256" key="1">
    <source>
        <dbReference type="SAM" id="MobiDB-lite"/>
    </source>
</evidence>
<gene>
    <name evidence="2" type="ORF">E3T53_12785</name>
</gene>
<keyword evidence="3" id="KW-1185">Reference proteome</keyword>
<evidence type="ECO:0008006" key="4">
    <source>
        <dbReference type="Google" id="ProtNLM"/>
    </source>
</evidence>
<proteinExistence type="predicted"/>
<accession>A0A4Y8KLN1</accession>
<evidence type="ECO:0000313" key="2">
    <source>
        <dbReference type="EMBL" id="TFD76891.1"/>
    </source>
</evidence>
<feature type="region of interest" description="Disordered" evidence="1">
    <location>
        <begin position="1"/>
        <end position="28"/>
    </location>
</feature>
<evidence type="ECO:0000313" key="3">
    <source>
        <dbReference type="Proteomes" id="UP000298218"/>
    </source>
</evidence>
<dbReference type="RefSeq" id="WP_134171957.1">
    <property type="nucleotide sequence ID" value="NZ_SODI01000001.1"/>
</dbReference>
<name>A0A4Y8KLN1_9MICO</name>
<dbReference type="EMBL" id="SOHQ01000033">
    <property type="protein sequence ID" value="TFD76891.1"/>
    <property type="molecule type" value="Genomic_DNA"/>
</dbReference>
<dbReference type="Proteomes" id="UP000298218">
    <property type="component" value="Unassembled WGS sequence"/>
</dbReference>
<comment type="caution">
    <text evidence="2">The sequence shown here is derived from an EMBL/GenBank/DDBJ whole genome shotgun (WGS) entry which is preliminary data.</text>
</comment>
<reference evidence="2 3" key="1">
    <citation type="submission" date="2019-03" db="EMBL/GenBank/DDBJ databases">
        <title>Genomics of glacier-inhabiting Cryobacterium strains.</title>
        <authorList>
            <person name="Liu Q."/>
            <person name="Xin Y.-H."/>
        </authorList>
    </citation>
    <scope>NUCLEOTIDE SEQUENCE [LARGE SCALE GENOMIC DNA]</scope>
    <source>
        <strain evidence="2 3">CGMCC 1.4292</strain>
    </source>
</reference>
<protein>
    <recommendedName>
        <fullName evidence="4">Helicase-associated domain-containing protein</fullName>
    </recommendedName>
</protein>
<organism evidence="2 3">
    <name type="scientific">Cryobacterium psychrophilum</name>
    <dbReference type="NCBI Taxonomy" id="41988"/>
    <lineage>
        <taxon>Bacteria</taxon>
        <taxon>Bacillati</taxon>
        <taxon>Actinomycetota</taxon>
        <taxon>Actinomycetes</taxon>
        <taxon>Micrococcales</taxon>
        <taxon>Microbacteriaceae</taxon>
        <taxon>Cryobacterium</taxon>
    </lineage>
</organism>
<dbReference type="OrthoDB" id="5107558at2"/>
<dbReference type="AlphaFoldDB" id="A0A4Y8KLN1"/>
<feature type="compositionally biased region" description="Basic and acidic residues" evidence="1">
    <location>
        <begin position="14"/>
        <end position="28"/>
    </location>
</feature>
<sequence length="180" mass="20873">MAEPDLGPRSAHYAKADEDGANGDADRTSASKWAVNWVSALYGYEDFWRENGRTPRERTRNLTTLPGDERRRGEWARYQRRFEITLCRYQIIRLDLSPAFEWDPQEHIWQKNFAAYLHHLQLTGNPPYLKGADPVEFALGRWFNRQLRQGQIGVQPKNRADQLAVLLALRSTTGQIGHPR</sequence>